<name>A0A518HL59_9BACT</name>
<feature type="region of interest" description="Disordered" evidence="1">
    <location>
        <begin position="427"/>
        <end position="461"/>
    </location>
</feature>
<evidence type="ECO:0000313" key="4">
    <source>
        <dbReference type="Proteomes" id="UP000319004"/>
    </source>
</evidence>
<gene>
    <name evidence="3" type="ORF">Enr13x_14270</name>
</gene>
<dbReference type="PANTHER" id="PTHR37529">
    <property type="entry name" value="TRANSPOSASE INSG FOR INSERTION SEQUENCE ELEMENT IS4-RELATED"/>
    <property type="match status" value="1"/>
</dbReference>
<dbReference type="EMBL" id="CP037423">
    <property type="protein sequence ID" value="QDV41584.1"/>
    <property type="molecule type" value="Genomic_DNA"/>
</dbReference>
<dbReference type="PANTHER" id="PTHR37529:SF1">
    <property type="entry name" value="TRANSPOSASE INSG FOR INSERTION SEQUENCE ELEMENT IS4-RELATED"/>
    <property type="match status" value="1"/>
</dbReference>
<proteinExistence type="predicted"/>
<reference evidence="3 4" key="1">
    <citation type="submission" date="2019-03" db="EMBL/GenBank/DDBJ databases">
        <title>Deep-cultivation of Planctomycetes and their phenomic and genomic characterization uncovers novel biology.</title>
        <authorList>
            <person name="Wiegand S."/>
            <person name="Jogler M."/>
            <person name="Boedeker C."/>
            <person name="Pinto D."/>
            <person name="Vollmers J."/>
            <person name="Rivas-Marin E."/>
            <person name="Kohn T."/>
            <person name="Peeters S.H."/>
            <person name="Heuer A."/>
            <person name="Rast P."/>
            <person name="Oberbeckmann S."/>
            <person name="Bunk B."/>
            <person name="Jeske O."/>
            <person name="Meyerdierks A."/>
            <person name="Storesund J.E."/>
            <person name="Kallscheuer N."/>
            <person name="Luecker S."/>
            <person name="Lage O.M."/>
            <person name="Pohl T."/>
            <person name="Merkel B.J."/>
            <person name="Hornburger P."/>
            <person name="Mueller R.-W."/>
            <person name="Bruemmer F."/>
            <person name="Labrenz M."/>
            <person name="Spormann A.M."/>
            <person name="Op den Camp H."/>
            <person name="Overmann J."/>
            <person name="Amann R."/>
            <person name="Jetten M.S.M."/>
            <person name="Mascher T."/>
            <person name="Medema M.H."/>
            <person name="Devos D.P."/>
            <person name="Kaster A.-K."/>
            <person name="Ovreas L."/>
            <person name="Rohde M."/>
            <person name="Galperin M.Y."/>
            <person name="Jogler C."/>
        </authorList>
    </citation>
    <scope>NUCLEOTIDE SEQUENCE [LARGE SCALE GENOMIC DNA]</scope>
    <source>
        <strain evidence="3 4">Enr13</strain>
    </source>
</reference>
<dbReference type="Pfam" id="PF01609">
    <property type="entry name" value="DDE_Tnp_1"/>
    <property type="match status" value="1"/>
</dbReference>
<dbReference type="GO" id="GO:0006313">
    <property type="term" value="P:DNA transposition"/>
    <property type="evidence" value="ECO:0007669"/>
    <property type="project" value="InterPro"/>
</dbReference>
<dbReference type="KEGG" id="snep:Enr13x_14270"/>
<protein>
    <submittedName>
        <fullName evidence="3">Transposase DDE domain protein</fullName>
    </submittedName>
</protein>
<dbReference type="OrthoDB" id="290144at2"/>
<dbReference type="Proteomes" id="UP000319004">
    <property type="component" value="Chromosome"/>
</dbReference>
<dbReference type="InterPro" id="IPR047952">
    <property type="entry name" value="Transpos_IS4"/>
</dbReference>
<dbReference type="NCBIfam" id="NF033592">
    <property type="entry name" value="transpos_IS4_1"/>
    <property type="match status" value="1"/>
</dbReference>
<feature type="domain" description="Transposase IS4-like" evidence="2">
    <location>
        <begin position="136"/>
        <end position="366"/>
    </location>
</feature>
<sequence length="461" mass="52772">MSVQSSETSFAVQSKIERASSLVLDLHLPRDKVREICTEIGLRFNDCPYTPMVVVWMFVSQMLSKNHNCQQAVIRLNAWRVTQGLVRVSSETTSYCKARLKLPEALFAKLLEWTSQRCDEACSESWLFHGRIVEMVDGWTVTMADTAKNQAEYPQPKSQRPGCGFPMARMVGLFSLATGAVNSVALGQYSGKQTGETSLLRQILRRILPGNILLADRYYASFWILALSKTNGIDLVARAHHLRKIDFRKGLKLGYLDQLVAYHKPARPSWMNKEEYGAIPTTIIVRHLKCKVEQKGFRTREVTLATTLLDASLYAAEELADLYRKRWQVELHIRSLKTQMQMEHLRCKSPAMVRKEIDCHMIGYNLVRAVMLASALRFNMRPSQISFTGTMEAIEEFAASLRDQTNHRTALWKNLLITISEITVGDRPGRQEKRELKRRQKNYKLMKAPRDPNRNRYATAA</sequence>
<dbReference type="InterPro" id="IPR002559">
    <property type="entry name" value="Transposase_11"/>
</dbReference>
<accession>A0A518HL59</accession>
<organism evidence="3 4">
    <name type="scientific">Stieleria neptunia</name>
    <dbReference type="NCBI Taxonomy" id="2527979"/>
    <lineage>
        <taxon>Bacteria</taxon>
        <taxon>Pseudomonadati</taxon>
        <taxon>Planctomycetota</taxon>
        <taxon>Planctomycetia</taxon>
        <taxon>Pirellulales</taxon>
        <taxon>Pirellulaceae</taxon>
        <taxon>Stieleria</taxon>
    </lineage>
</organism>
<dbReference type="RefSeq" id="WP_145385290.1">
    <property type="nucleotide sequence ID" value="NZ_CP037423.1"/>
</dbReference>
<dbReference type="AlphaFoldDB" id="A0A518HL59"/>
<dbReference type="GO" id="GO:0003677">
    <property type="term" value="F:DNA binding"/>
    <property type="evidence" value="ECO:0007669"/>
    <property type="project" value="InterPro"/>
</dbReference>
<evidence type="ECO:0000256" key="1">
    <source>
        <dbReference type="SAM" id="MobiDB-lite"/>
    </source>
</evidence>
<evidence type="ECO:0000259" key="2">
    <source>
        <dbReference type="Pfam" id="PF01609"/>
    </source>
</evidence>
<keyword evidence="4" id="KW-1185">Reference proteome</keyword>
<dbReference type="InterPro" id="IPR012337">
    <property type="entry name" value="RNaseH-like_sf"/>
</dbReference>
<dbReference type="Gene3D" id="3.90.350.10">
    <property type="entry name" value="Transposase Inhibitor Protein From Tn5, Chain A, domain 1"/>
    <property type="match status" value="1"/>
</dbReference>
<dbReference type="GO" id="GO:0004803">
    <property type="term" value="F:transposase activity"/>
    <property type="evidence" value="ECO:0007669"/>
    <property type="project" value="InterPro"/>
</dbReference>
<evidence type="ECO:0000313" key="3">
    <source>
        <dbReference type="EMBL" id="QDV41584.1"/>
    </source>
</evidence>
<dbReference type="SUPFAM" id="SSF53098">
    <property type="entry name" value="Ribonuclease H-like"/>
    <property type="match status" value="1"/>
</dbReference>